<dbReference type="Proteomes" id="UP001610334">
    <property type="component" value="Unassembled WGS sequence"/>
</dbReference>
<gene>
    <name evidence="6" type="ORF">BJX63DRAFT_402467</name>
</gene>
<keyword evidence="7" id="KW-1185">Reference proteome</keyword>
<evidence type="ECO:0000313" key="7">
    <source>
        <dbReference type="Proteomes" id="UP001610334"/>
    </source>
</evidence>
<dbReference type="SUPFAM" id="SSF53720">
    <property type="entry name" value="ALDH-like"/>
    <property type="match status" value="1"/>
</dbReference>
<dbReference type="Gene3D" id="3.40.309.10">
    <property type="entry name" value="Aldehyde Dehydrogenase, Chain A, domain 2"/>
    <property type="match status" value="1"/>
</dbReference>
<comment type="similarity">
    <text evidence="1">Belongs to the aldehyde dehydrogenase family.</text>
</comment>
<dbReference type="Pfam" id="PF00171">
    <property type="entry name" value="Aldedh"/>
    <property type="match status" value="1"/>
</dbReference>
<dbReference type="EC" id="1.2.1.3" evidence="3"/>
<dbReference type="InterPro" id="IPR016163">
    <property type="entry name" value="Ald_DH_C"/>
</dbReference>
<evidence type="ECO:0000256" key="3">
    <source>
        <dbReference type="ARBA" id="ARBA00024226"/>
    </source>
</evidence>
<organism evidence="6 7">
    <name type="scientific">Aspergillus granulosus</name>
    <dbReference type="NCBI Taxonomy" id="176169"/>
    <lineage>
        <taxon>Eukaryota</taxon>
        <taxon>Fungi</taxon>
        <taxon>Dikarya</taxon>
        <taxon>Ascomycota</taxon>
        <taxon>Pezizomycotina</taxon>
        <taxon>Eurotiomycetes</taxon>
        <taxon>Eurotiomycetidae</taxon>
        <taxon>Eurotiales</taxon>
        <taxon>Aspergillaceae</taxon>
        <taxon>Aspergillus</taxon>
        <taxon>Aspergillus subgen. Nidulantes</taxon>
    </lineage>
</organism>
<evidence type="ECO:0000256" key="1">
    <source>
        <dbReference type="ARBA" id="ARBA00009986"/>
    </source>
</evidence>
<keyword evidence="2" id="KW-0560">Oxidoreductase</keyword>
<comment type="catalytic activity">
    <reaction evidence="4">
        <text>an aldehyde + NAD(+) + H2O = a carboxylate + NADH + 2 H(+)</text>
        <dbReference type="Rhea" id="RHEA:16185"/>
        <dbReference type="ChEBI" id="CHEBI:15377"/>
        <dbReference type="ChEBI" id="CHEBI:15378"/>
        <dbReference type="ChEBI" id="CHEBI:17478"/>
        <dbReference type="ChEBI" id="CHEBI:29067"/>
        <dbReference type="ChEBI" id="CHEBI:57540"/>
        <dbReference type="ChEBI" id="CHEBI:57945"/>
        <dbReference type="EC" id="1.2.1.3"/>
    </reaction>
</comment>
<comment type="caution">
    <text evidence="6">The sequence shown here is derived from an EMBL/GenBank/DDBJ whole genome shotgun (WGS) entry which is preliminary data.</text>
</comment>
<protein>
    <recommendedName>
        <fullName evidence="3">aldehyde dehydrogenase (NAD(+))</fullName>
        <ecNumber evidence="3">1.2.1.3</ecNumber>
    </recommendedName>
</protein>
<evidence type="ECO:0000256" key="2">
    <source>
        <dbReference type="ARBA" id="ARBA00023002"/>
    </source>
</evidence>
<name>A0ABR4H483_9EURO</name>
<feature type="domain" description="Aldehyde dehydrogenase" evidence="5">
    <location>
        <begin position="26"/>
        <end position="137"/>
    </location>
</feature>
<proteinExistence type="inferred from homology"/>
<reference evidence="6 7" key="1">
    <citation type="submission" date="2024-07" db="EMBL/GenBank/DDBJ databases">
        <title>Section-level genome sequencing and comparative genomics of Aspergillus sections Usti and Cavernicolus.</title>
        <authorList>
            <consortium name="Lawrence Berkeley National Laboratory"/>
            <person name="Nybo J.L."/>
            <person name="Vesth T.C."/>
            <person name="Theobald S."/>
            <person name="Frisvad J.C."/>
            <person name="Larsen T.O."/>
            <person name="Kjaerboelling I."/>
            <person name="Rothschild-Mancinelli K."/>
            <person name="Lyhne E.K."/>
            <person name="Kogle M.E."/>
            <person name="Barry K."/>
            <person name="Clum A."/>
            <person name="Na H."/>
            <person name="Ledsgaard L."/>
            <person name="Lin J."/>
            <person name="Lipzen A."/>
            <person name="Kuo A."/>
            <person name="Riley R."/>
            <person name="Mondo S."/>
            <person name="Labutti K."/>
            <person name="Haridas S."/>
            <person name="Pangalinan J."/>
            <person name="Salamov A.A."/>
            <person name="Simmons B.A."/>
            <person name="Magnuson J.K."/>
            <person name="Chen J."/>
            <person name="Drula E."/>
            <person name="Henrissat B."/>
            <person name="Wiebenga A."/>
            <person name="Lubbers R.J."/>
            <person name="Gomes A.C."/>
            <person name="Makela M.R."/>
            <person name="Stajich J."/>
            <person name="Grigoriev I.V."/>
            <person name="Mortensen U.H."/>
            <person name="De Vries R.P."/>
            <person name="Baker S.E."/>
            <person name="Andersen M.R."/>
        </authorList>
    </citation>
    <scope>NUCLEOTIDE SEQUENCE [LARGE SCALE GENOMIC DNA]</scope>
    <source>
        <strain evidence="6 7">CBS 588.65</strain>
    </source>
</reference>
<evidence type="ECO:0000259" key="5">
    <source>
        <dbReference type="Pfam" id="PF00171"/>
    </source>
</evidence>
<dbReference type="InterPro" id="IPR015590">
    <property type="entry name" value="Aldehyde_DH_dom"/>
</dbReference>
<dbReference type="InterPro" id="IPR016161">
    <property type="entry name" value="Ald_DH/histidinol_DH"/>
</dbReference>
<evidence type="ECO:0000313" key="6">
    <source>
        <dbReference type="EMBL" id="KAL2810245.1"/>
    </source>
</evidence>
<accession>A0ABR4H483</accession>
<evidence type="ECO:0000256" key="4">
    <source>
        <dbReference type="ARBA" id="ARBA00049194"/>
    </source>
</evidence>
<sequence>MKQWKEPHSRFRGCRSRKGCQGSGLSIVSNSGQVCIASSRVYVQQSIVTEFTELYVQAIRQLSIQAGNPLEKETGFGPQADAQQFKSVSEYLHKAQDDRLKKISTGAAPEKGNNFVAPVVFQDVPEGHALMKDEIFG</sequence>
<dbReference type="PROSITE" id="PS00070">
    <property type="entry name" value="ALDEHYDE_DEHYDR_CYS"/>
    <property type="match status" value="1"/>
</dbReference>
<dbReference type="PANTHER" id="PTHR11699">
    <property type="entry name" value="ALDEHYDE DEHYDROGENASE-RELATED"/>
    <property type="match status" value="1"/>
</dbReference>
<dbReference type="EMBL" id="JBFXLT010000074">
    <property type="protein sequence ID" value="KAL2810245.1"/>
    <property type="molecule type" value="Genomic_DNA"/>
</dbReference>
<dbReference type="InterPro" id="IPR016160">
    <property type="entry name" value="Ald_DH_CS_CYS"/>
</dbReference>